<keyword evidence="7" id="KW-0347">Helicase</keyword>
<dbReference type="GO" id="GO:0003743">
    <property type="term" value="F:translation initiation factor activity"/>
    <property type="evidence" value="ECO:0007669"/>
    <property type="project" value="UniProtKB-KW"/>
</dbReference>
<comment type="catalytic activity">
    <reaction evidence="15">
        <text>ATP + H2O = ADP + phosphate + H(+)</text>
        <dbReference type="Rhea" id="RHEA:13065"/>
        <dbReference type="ChEBI" id="CHEBI:15377"/>
        <dbReference type="ChEBI" id="CHEBI:15378"/>
        <dbReference type="ChEBI" id="CHEBI:30616"/>
        <dbReference type="ChEBI" id="CHEBI:43474"/>
        <dbReference type="ChEBI" id="CHEBI:456216"/>
        <dbReference type="EC" id="3.6.4.13"/>
    </reaction>
</comment>
<dbReference type="InterPro" id="IPR036443">
    <property type="entry name" value="Znf_RanBP2_sf"/>
</dbReference>
<sequence>MSWDPSAAGFSTDFSNGDVQNDFASGNVQSEYSNNGGNQGGYGGGQQHSERPPRPEPTEEQLQHRSYNWASNRARYEFNENAVDEHGMAPRDATLEAELFEENSAEQQTSLDFSKYEKIPVRVERGTAPPPIKNFDEADLHPVMKENVKLAKYSNPTPVQTYSIPIVTSGKDLMACAQTGSGKTAAFLIPTLSALFANAKELQKPRPAPYEYRTYKAEPLVLIIAPTRELCSQIFDECRRFTYRSSLRPCAVYGGADSIGQIRQLERGCDVLAAAPGRLMDFIQRGKIGLGRVKYLILDEADRMLDMGFEAVIRAIAQKNGMPQDRQTLLFSATFPRAIRVLARDFLRPDYLFLKVGRVGGTSNDITQKIIYVEEDEKREALRTLLNSQPPSRTLIFVETKRSADSLDHYLYERSFPSTSIHGDRTQMEREDALLAFKRGKCPILVATAVAARGIDIRNVMHVINYDMPQDMDEYIHRIGRTARVGKSGLATSFYNERSDLLAPELTKLLKECKQVIPDFLQPYVTEDMTFDEDLDDNDVQAPSYAGQEYVPMERNAPGAPQGYNNADATGAADGAWDSGNGGGGNSGRPGDWNCPDCGISNFASRYECFKCSTPRPEGAGGDAGGRQSNSRPGDWNCPDCGISNFASRYECFKCSTPRPEGAGGDAGERRGPRPRRDGDWDCSGCSAVNFANRTECFRCHAPKEGGDSYGGDASYGYDNSTPADTNTNFDSTNWDSAAQAGWGASEPAAAAPAASSGGWGEPAAAPAATPSPAPAAAAGGWGAPEPAAPAASSGGWGEPAAAPAATPSPAPAAAAGGWGAPEPAAPAASSGGWGEPSPAAAAPAATPSPAPAAAAGGWGAPEPAAPAASSGGWGEPSPAAAAPAPAQPPAAQSPAPAAKPTPPPATAAPADDGWGSAPPIAAGGWGDAPSTTNGAGW</sequence>
<dbReference type="Gene3D" id="4.10.1060.10">
    <property type="entry name" value="Zinc finger, RanBP2-type"/>
    <property type="match status" value="3"/>
</dbReference>
<evidence type="ECO:0000313" key="24">
    <source>
        <dbReference type="Proteomes" id="UP001304243"/>
    </source>
</evidence>
<dbReference type="SMART" id="SM00490">
    <property type="entry name" value="HELICc"/>
    <property type="match status" value="1"/>
</dbReference>
<evidence type="ECO:0000313" key="23">
    <source>
        <dbReference type="EMBL" id="KAK4519448.1"/>
    </source>
</evidence>
<evidence type="ECO:0000256" key="8">
    <source>
        <dbReference type="ARBA" id="ARBA00022833"/>
    </source>
</evidence>
<evidence type="ECO:0000256" key="17">
    <source>
        <dbReference type="PROSITE-ProRule" id="PRU00552"/>
    </source>
</evidence>
<evidence type="ECO:0000256" key="16">
    <source>
        <dbReference type="PROSITE-ProRule" id="PRU00322"/>
    </source>
</evidence>
<feature type="domain" description="Helicase ATP-binding" evidence="20">
    <location>
        <begin position="164"/>
        <end position="353"/>
    </location>
</feature>
<evidence type="ECO:0000256" key="1">
    <source>
        <dbReference type="ARBA" id="ARBA00012552"/>
    </source>
</evidence>
<dbReference type="EMBL" id="JASEJX010000012">
    <property type="protein sequence ID" value="KAK4519448.1"/>
    <property type="molecule type" value="Genomic_DNA"/>
</dbReference>
<dbReference type="SUPFAM" id="SSF90209">
    <property type="entry name" value="Ran binding protein zinc finger-like"/>
    <property type="match status" value="3"/>
</dbReference>
<feature type="region of interest" description="Disordered" evidence="18">
    <location>
        <begin position="555"/>
        <end position="585"/>
    </location>
</feature>
<keyword evidence="5 16" id="KW-0863">Zinc-finger</keyword>
<dbReference type="AlphaFoldDB" id="A0AAN7DML1"/>
<organism evidence="23 24">
    <name type="scientific">Mucor velutinosus</name>
    <dbReference type="NCBI Taxonomy" id="708070"/>
    <lineage>
        <taxon>Eukaryota</taxon>
        <taxon>Fungi</taxon>
        <taxon>Fungi incertae sedis</taxon>
        <taxon>Mucoromycota</taxon>
        <taxon>Mucoromycotina</taxon>
        <taxon>Mucoromycetes</taxon>
        <taxon>Mucorales</taxon>
        <taxon>Mucorineae</taxon>
        <taxon>Mucoraceae</taxon>
        <taxon>Mucor</taxon>
    </lineage>
</organism>
<dbReference type="PROSITE" id="PS01358">
    <property type="entry name" value="ZF_RANBP2_1"/>
    <property type="match status" value="3"/>
</dbReference>
<dbReference type="CDD" id="cd18787">
    <property type="entry name" value="SF2_C_DEAD"/>
    <property type="match status" value="1"/>
</dbReference>
<accession>A0AAN7DML1</accession>
<dbReference type="Pfam" id="PF00270">
    <property type="entry name" value="DEAD"/>
    <property type="match status" value="1"/>
</dbReference>
<keyword evidence="9" id="KW-0067">ATP-binding</keyword>
<keyword evidence="24" id="KW-1185">Reference proteome</keyword>
<evidence type="ECO:0000256" key="10">
    <source>
        <dbReference type="ARBA" id="ARBA00022884"/>
    </source>
</evidence>
<keyword evidence="6" id="KW-0378">Hydrolase</keyword>
<dbReference type="PROSITE" id="PS51194">
    <property type="entry name" value="HELICASE_CTER"/>
    <property type="match status" value="1"/>
</dbReference>
<proteinExistence type="inferred from homology"/>
<keyword evidence="10" id="KW-0694">RNA-binding</keyword>
<dbReference type="GO" id="GO:0016787">
    <property type="term" value="F:hydrolase activity"/>
    <property type="evidence" value="ECO:0007669"/>
    <property type="project" value="UniProtKB-KW"/>
</dbReference>
<dbReference type="InterPro" id="IPR000629">
    <property type="entry name" value="RNA-helicase_DEAD-box_CS"/>
</dbReference>
<evidence type="ECO:0000256" key="6">
    <source>
        <dbReference type="ARBA" id="ARBA00022801"/>
    </source>
</evidence>
<dbReference type="Pfam" id="PF00271">
    <property type="entry name" value="Helicase_C"/>
    <property type="match status" value="1"/>
</dbReference>
<dbReference type="PROSITE" id="PS51195">
    <property type="entry name" value="Q_MOTIF"/>
    <property type="match status" value="1"/>
</dbReference>
<feature type="compositionally biased region" description="Low complexity" evidence="18">
    <location>
        <begin position="741"/>
        <end position="897"/>
    </location>
</feature>
<dbReference type="InterPro" id="IPR001650">
    <property type="entry name" value="Helicase_C-like"/>
</dbReference>
<keyword evidence="2" id="KW-0396">Initiation factor</keyword>
<evidence type="ECO:0000256" key="12">
    <source>
        <dbReference type="ARBA" id="ARBA00024397"/>
    </source>
</evidence>
<dbReference type="InterPro" id="IPR014014">
    <property type="entry name" value="RNA_helicase_DEAD_Q_motif"/>
</dbReference>
<evidence type="ECO:0000256" key="5">
    <source>
        <dbReference type="ARBA" id="ARBA00022771"/>
    </source>
</evidence>
<dbReference type="Gene3D" id="3.40.50.300">
    <property type="entry name" value="P-loop containing nucleotide triphosphate hydrolases"/>
    <property type="match status" value="2"/>
</dbReference>
<feature type="compositionally biased region" description="Pro residues" evidence="18">
    <location>
        <begin position="898"/>
        <end position="907"/>
    </location>
</feature>
<evidence type="ECO:0000256" key="11">
    <source>
        <dbReference type="ARBA" id="ARBA00024358"/>
    </source>
</evidence>
<dbReference type="SUPFAM" id="SSF52540">
    <property type="entry name" value="P-loop containing nucleoside triphosphate hydrolases"/>
    <property type="match status" value="1"/>
</dbReference>
<dbReference type="FunFam" id="3.40.50.300:FF:000397">
    <property type="entry name" value="Probable ATP-dependent RNA helicase DDX4"/>
    <property type="match status" value="1"/>
</dbReference>
<dbReference type="SMART" id="SM00487">
    <property type="entry name" value="DEXDc"/>
    <property type="match status" value="1"/>
</dbReference>
<evidence type="ECO:0000256" key="15">
    <source>
        <dbReference type="ARBA" id="ARBA00047984"/>
    </source>
</evidence>
<dbReference type="GO" id="GO:0003724">
    <property type="term" value="F:RNA helicase activity"/>
    <property type="evidence" value="ECO:0007669"/>
    <property type="project" value="UniProtKB-EC"/>
</dbReference>
<feature type="compositionally biased region" description="Basic and acidic residues" evidence="18">
    <location>
        <begin position="667"/>
        <end position="679"/>
    </location>
</feature>
<dbReference type="InterPro" id="IPR014001">
    <property type="entry name" value="Helicase_ATP-bd"/>
</dbReference>
<feature type="domain" description="RanBP2-type" evidence="19">
    <location>
        <begin position="677"/>
        <end position="706"/>
    </location>
</feature>
<dbReference type="CDD" id="cd17967">
    <property type="entry name" value="DEADc_DDX3_DDX4"/>
    <property type="match status" value="1"/>
</dbReference>
<name>A0AAN7DML1_9FUNG</name>
<evidence type="ECO:0000259" key="21">
    <source>
        <dbReference type="PROSITE" id="PS51194"/>
    </source>
</evidence>
<dbReference type="EC" id="3.6.4.13" evidence="1"/>
<keyword evidence="3" id="KW-0479">Metal-binding</keyword>
<feature type="region of interest" description="Disordered" evidence="18">
    <location>
        <begin position="1"/>
        <end position="61"/>
    </location>
</feature>
<evidence type="ECO:0000256" key="14">
    <source>
        <dbReference type="ARBA" id="ARBA00025161"/>
    </source>
</evidence>
<evidence type="ECO:0000259" key="20">
    <source>
        <dbReference type="PROSITE" id="PS51192"/>
    </source>
</evidence>
<feature type="domain" description="DEAD-box RNA helicase Q" evidence="22">
    <location>
        <begin position="133"/>
        <end position="161"/>
    </location>
</feature>
<feature type="compositionally biased region" description="Low complexity" evidence="18">
    <location>
        <begin position="567"/>
        <end position="579"/>
    </location>
</feature>
<comment type="similarity">
    <text evidence="11">Belongs to the DEAD box helicase family. DDX3/DED1 subfamily.</text>
</comment>
<protein>
    <recommendedName>
        <fullName evidence="12">ATP-dependent RNA helicase DED1</fullName>
        <ecNumber evidence="1">3.6.4.13</ecNumber>
    </recommendedName>
    <alternativeName>
        <fullName evidence="13">ATP-dependent RNA helicase ded1</fullName>
    </alternativeName>
</protein>
<feature type="compositionally biased region" description="Gly residues" evidence="18">
    <location>
        <begin position="37"/>
        <end position="46"/>
    </location>
</feature>
<comment type="caution">
    <text evidence="23">The sequence shown here is derived from an EMBL/GenBank/DDBJ whole genome shotgun (WGS) entry which is preliminary data.</text>
</comment>
<comment type="function">
    <text evidence="14">ATP-binding RNA helicase involved in translation initiation. Remodels RNA in response to ADP and ATP concentrations by facilitating disruption, but also formation of RNA duplexes.</text>
</comment>
<keyword evidence="4" id="KW-0547">Nucleotide-binding</keyword>
<evidence type="ECO:0000259" key="19">
    <source>
        <dbReference type="PROSITE" id="PS50199"/>
    </source>
</evidence>
<dbReference type="InterPro" id="IPR001876">
    <property type="entry name" value="Znf_RanBP2"/>
</dbReference>
<dbReference type="Proteomes" id="UP001304243">
    <property type="component" value="Unassembled WGS sequence"/>
</dbReference>
<dbReference type="RefSeq" id="XP_064686114.1">
    <property type="nucleotide sequence ID" value="XM_064828912.1"/>
</dbReference>
<keyword evidence="8" id="KW-0862">Zinc</keyword>
<dbReference type="GeneID" id="89953370"/>
<reference evidence="23 24" key="1">
    <citation type="submission" date="2022-11" db="EMBL/GenBank/DDBJ databases">
        <title>Mucor velutinosus strain NIH1002 WGS.</title>
        <authorList>
            <person name="Subramanian P."/>
            <person name="Mullikin J.C."/>
            <person name="Segre J.A."/>
            <person name="Zelazny A.M."/>
        </authorList>
    </citation>
    <scope>NUCLEOTIDE SEQUENCE [LARGE SCALE GENOMIC DNA]</scope>
    <source>
        <strain evidence="23 24">NIH1002</strain>
    </source>
</reference>
<evidence type="ECO:0000256" key="2">
    <source>
        <dbReference type="ARBA" id="ARBA00022540"/>
    </source>
</evidence>
<feature type="compositionally biased region" description="Polar residues" evidence="18">
    <location>
        <begin position="12"/>
        <end position="33"/>
    </location>
</feature>
<gene>
    <name evidence="23" type="ORF">ATC70_009684</name>
</gene>
<evidence type="ECO:0000256" key="9">
    <source>
        <dbReference type="ARBA" id="ARBA00022840"/>
    </source>
</evidence>
<feature type="domain" description="RanBP2-type" evidence="19">
    <location>
        <begin position="589"/>
        <end position="618"/>
    </location>
</feature>
<evidence type="ECO:0000256" key="13">
    <source>
        <dbReference type="ARBA" id="ARBA00024405"/>
    </source>
</evidence>
<feature type="domain" description="RanBP2-type" evidence="19">
    <location>
        <begin position="632"/>
        <end position="661"/>
    </location>
</feature>
<dbReference type="FunFam" id="3.40.50.300:FF:000008">
    <property type="entry name" value="ATP-dependent RNA helicase RhlB"/>
    <property type="match status" value="1"/>
</dbReference>
<feature type="domain" description="Helicase C-terminal" evidence="21">
    <location>
        <begin position="365"/>
        <end position="532"/>
    </location>
</feature>
<dbReference type="InterPro" id="IPR027417">
    <property type="entry name" value="P-loop_NTPase"/>
</dbReference>
<dbReference type="InterPro" id="IPR011545">
    <property type="entry name" value="DEAD/DEAH_box_helicase_dom"/>
</dbReference>
<evidence type="ECO:0000256" key="3">
    <source>
        <dbReference type="ARBA" id="ARBA00022723"/>
    </source>
</evidence>
<feature type="region of interest" description="Disordered" evidence="18">
    <location>
        <begin position="659"/>
        <end position="679"/>
    </location>
</feature>
<evidence type="ECO:0000256" key="18">
    <source>
        <dbReference type="SAM" id="MobiDB-lite"/>
    </source>
</evidence>
<evidence type="ECO:0000256" key="7">
    <source>
        <dbReference type="ARBA" id="ARBA00022806"/>
    </source>
</evidence>
<dbReference type="GO" id="GO:0008270">
    <property type="term" value="F:zinc ion binding"/>
    <property type="evidence" value="ECO:0007669"/>
    <property type="project" value="UniProtKB-KW"/>
</dbReference>
<dbReference type="Pfam" id="PF00641">
    <property type="entry name" value="Zn_ribbon_RanBP"/>
    <property type="match status" value="3"/>
</dbReference>
<dbReference type="PROSITE" id="PS50199">
    <property type="entry name" value="ZF_RANBP2_2"/>
    <property type="match status" value="3"/>
</dbReference>
<keyword evidence="2" id="KW-0648">Protein biosynthesis</keyword>
<dbReference type="GO" id="GO:0003723">
    <property type="term" value="F:RNA binding"/>
    <property type="evidence" value="ECO:0007669"/>
    <property type="project" value="UniProtKB-KW"/>
</dbReference>
<dbReference type="InterPro" id="IPR044763">
    <property type="entry name" value="Ded1/Dbp1_DEADc"/>
</dbReference>
<dbReference type="SMART" id="SM00547">
    <property type="entry name" value="ZnF_RBZ"/>
    <property type="match status" value="3"/>
</dbReference>
<feature type="compositionally biased region" description="Basic and acidic residues" evidence="18">
    <location>
        <begin position="48"/>
        <end position="61"/>
    </location>
</feature>
<dbReference type="PROSITE" id="PS51192">
    <property type="entry name" value="HELICASE_ATP_BIND_1"/>
    <property type="match status" value="1"/>
</dbReference>
<feature type="region of interest" description="Disordered" evidence="18">
    <location>
        <begin position="741"/>
        <end position="938"/>
    </location>
</feature>
<dbReference type="PROSITE" id="PS00039">
    <property type="entry name" value="DEAD_ATP_HELICASE"/>
    <property type="match status" value="1"/>
</dbReference>
<feature type="short sequence motif" description="Q motif" evidence="17">
    <location>
        <begin position="133"/>
        <end position="161"/>
    </location>
</feature>
<dbReference type="PANTHER" id="PTHR47958">
    <property type="entry name" value="ATP-DEPENDENT RNA HELICASE DBP3"/>
    <property type="match status" value="1"/>
</dbReference>
<dbReference type="GO" id="GO:0005524">
    <property type="term" value="F:ATP binding"/>
    <property type="evidence" value="ECO:0007669"/>
    <property type="project" value="UniProtKB-KW"/>
</dbReference>
<evidence type="ECO:0000256" key="4">
    <source>
        <dbReference type="ARBA" id="ARBA00022741"/>
    </source>
</evidence>
<evidence type="ECO:0000259" key="22">
    <source>
        <dbReference type="PROSITE" id="PS51195"/>
    </source>
</evidence>